<evidence type="ECO:0000256" key="7">
    <source>
        <dbReference type="ARBA" id="ARBA00022962"/>
    </source>
</evidence>
<dbReference type="Pfam" id="PF13537">
    <property type="entry name" value="GATase_7"/>
    <property type="match status" value="1"/>
</dbReference>
<comment type="caution">
    <text evidence="10">The sequence shown here is derived from an EMBL/GenBank/DDBJ whole genome shotgun (WGS) entry which is preliminary data.</text>
</comment>
<dbReference type="InterPro" id="IPR029055">
    <property type="entry name" value="Ntn_hydrolases_N"/>
</dbReference>
<evidence type="ECO:0000256" key="2">
    <source>
        <dbReference type="ARBA" id="ARBA00005752"/>
    </source>
</evidence>
<evidence type="ECO:0000256" key="6">
    <source>
        <dbReference type="ARBA" id="ARBA00022888"/>
    </source>
</evidence>
<evidence type="ECO:0000256" key="3">
    <source>
        <dbReference type="ARBA" id="ARBA00012737"/>
    </source>
</evidence>
<evidence type="ECO:0000256" key="1">
    <source>
        <dbReference type="ARBA" id="ARBA00005187"/>
    </source>
</evidence>
<dbReference type="AlphaFoldDB" id="A0A919JE23"/>
<dbReference type="CDD" id="cd01991">
    <property type="entry name" value="Asn_synthase_B_C"/>
    <property type="match status" value="1"/>
</dbReference>
<dbReference type="InterPro" id="IPR033738">
    <property type="entry name" value="AsnB_N"/>
</dbReference>
<dbReference type="Proteomes" id="UP000598174">
    <property type="component" value="Unassembled WGS sequence"/>
</dbReference>
<gene>
    <name evidence="10" type="primary">asnH</name>
    <name evidence="10" type="ORF">Afe05nite_72960</name>
</gene>
<dbReference type="InterPro" id="IPR017932">
    <property type="entry name" value="GATase_2_dom"/>
</dbReference>
<evidence type="ECO:0000256" key="8">
    <source>
        <dbReference type="ARBA" id="ARBA00048741"/>
    </source>
</evidence>
<evidence type="ECO:0000313" key="10">
    <source>
        <dbReference type="EMBL" id="GIE15456.1"/>
    </source>
</evidence>
<dbReference type="SUPFAM" id="SSF56235">
    <property type="entry name" value="N-terminal nucleophile aminohydrolases (Ntn hydrolases)"/>
    <property type="match status" value="1"/>
</dbReference>
<dbReference type="Pfam" id="PF00733">
    <property type="entry name" value="Asn_synthase"/>
    <property type="match status" value="1"/>
</dbReference>
<dbReference type="GO" id="GO:0005829">
    <property type="term" value="C:cytosol"/>
    <property type="evidence" value="ECO:0007669"/>
    <property type="project" value="TreeGrafter"/>
</dbReference>
<proteinExistence type="inferred from homology"/>
<keyword evidence="7" id="KW-0315">Glutamine amidotransferase</keyword>
<comment type="similarity">
    <text evidence="2">Belongs to the asparagine synthetase family.</text>
</comment>
<name>A0A919JE23_9ACTN</name>
<dbReference type="InterPro" id="IPR051786">
    <property type="entry name" value="ASN_synthetase/amidase"/>
</dbReference>
<dbReference type="Gene3D" id="3.40.50.620">
    <property type="entry name" value="HUPs"/>
    <property type="match status" value="1"/>
</dbReference>
<dbReference type="CDD" id="cd00712">
    <property type="entry name" value="AsnB"/>
    <property type="match status" value="1"/>
</dbReference>
<organism evidence="10 11">
    <name type="scientific">Paractinoplanes ferrugineus</name>
    <dbReference type="NCBI Taxonomy" id="113564"/>
    <lineage>
        <taxon>Bacteria</taxon>
        <taxon>Bacillati</taxon>
        <taxon>Actinomycetota</taxon>
        <taxon>Actinomycetes</taxon>
        <taxon>Micromonosporales</taxon>
        <taxon>Micromonosporaceae</taxon>
        <taxon>Paractinoplanes</taxon>
    </lineage>
</organism>
<keyword evidence="11" id="KW-1185">Reference proteome</keyword>
<comment type="pathway">
    <text evidence="1">Amino-acid biosynthesis; L-asparagine biosynthesis; L-asparagine from L-aspartate (L-Gln route): step 1/1.</text>
</comment>
<evidence type="ECO:0000313" key="11">
    <source>
        <dbReference type="Proteomes" id="UP000598174"/>
    </source>
</evidence>
<keyword evidence="6" id="KW-0061">Asparagine biosynthesis</keyword>
<dbReference type="Gene3D" id="3.60.20.10">
    <property type="entry name" value="Glutamine Phosphoribosylpyrophosphate, subunit 1, domain 1"/>
    <property type="match status" value="1"/>
</dbReference>
<dbReference type="SUPFAM" id="SSF52402">
    <property type="entry name" value="Adenine nucleotide alpha hydrolases-like"/>
    <property type="match status" value="1"/>
</dbReference>
<dbReference type="PROSITE" id="PS51278">
    <property type="entry name" value="GATASE_TYPE_2"/>
    <property type="match status" value="1"/>
</dbReference>
<dbReference type="InterPro" id="IPR006426">
    <property type="entry name" value="Asn_synth_AEB"/>
</dbReference>
<feature type="domain" description="Glutamine amidotransferase type-2" evidence="9">
    <location>
        <begin position="2"/>
        <end position="204"/>
    </location>
</feature>
<evidence type="ECO:0000256" key="5">
    <source>
        <dbReference type="ARBA" id="ARBA00022840"/>
    </source>
</evidence>
<dbReference type="EC" id="6.3.5.4" evidence="3"/>
<dbReference type="EMBL" id="BOMM01000067">
    <property type="protein sequence ID" value="GIE15456.1"/>
    <property type="molecule type" value="Genomic_DNA"/>
</dbReference>
<keyword evidence="6" id="KW-0028">Amino-acid biosynthesis</keyword>
<accession>A0A919JE23</accession>
<evidence type="ECO:0000259" key="9">
    <source>
        <dbReference type="PROSITE" id="PS51278"/>
    </source>
</evidence>
<protein>
    <recommendedName>
        <fullName evidence="3">asparagine synthase (glutamine-hydrolyzing)</fullName>
        <ecNumber evidence="3">6.3.5.4</ecNumber>
    </recommendedName>
</protein>
<dbReference type="GO" id="GO:0006529">
    <property type="term" value="P:asparagine biosynthetic process"/>
    <property type="evidence" value="ECO:0007669"/>
    <property type="project" value="UniProtKB-KW"/>
</dbReference>
<keyword evidence="4" id="KW-0547">Nucleotide-binding</keyword>
<evidence type="ECO:0000256" key="4">
    <source>
        <dbReference type="ARBA" id="ARBA00022741"/>
    </source>
</evidence>
<dbReference type="RefSeq" id="WP_203821823.1">
    <property type="nucleotide sequence ID" value="NZ_BAAABP010000019.1"/>
</dbReference>
<sequence>MCGLAGLARFGGVALDDGSTAVLRRMTTMLSHRGPDDMVIQPLGPAGLGFTRLSLMDPEFGGQPFTSADGQVTLIANGEVYNHKDLASRLPAGVTLRTRSDCEVLLHLYQKDGLRFLDQVQGMYAIIIVDRRRNRLVLARDRFGIKPLYFHQDRHRIVLASEIKALFADPGTPRRLDWAAALSQPMLSAAPQLLDGEPTTWFDGIGLIPAATITEVDLADGSRRDHRYWTFPGPGREVPHDDAALIAEYRELLAQSVVDCASADAEVGLLLSGGIDSTAVAALAAGTVELHTFSVMSGSTVLNGDAEHAYRAAEQLGVTHHQVLFGPTHTPSVAAWKRLLWLSETPLCGAEIYYRHELHRYAKQVRPELKAMLLGAASDEMNGGYTTNYANGGDWDDFSANIAQMHRRRALGSRGAALLWNEHLPVAVLADSAIDALSAGTLSDPYEAYLAFEYHKIQQYNVWHEDRTAAGSGIEARVPFLDHRLVELVTAIPPARRRALLWDKRILREAMRGIVPDYIVDRPKVPFFYGEGERYTHEMLIRTLTQDDNALTEEALATNGGRTFLDGDAVRSLLGSMAGGASRDSVDLLLRLVNLGQLEVMLNEQPPPLVTNPVRESVEVLPMAEWDVVAATEATIERTDVDLAGRPALTEGTLLLRSAAGTTYLAVQGSIEFVLDDDEPYWRAFLEKADGERDFATILAEIGCSHQDLAALILEASEAGVLETRPASAG</sequence>
<reference evidence="10" key="1">
    <citation type="submission" date="2021-01" db="EMBL/GenBank/DDBJ databases">
        <title>Whole genome shotgun sequence of Actinoplanes ferrugineus NBRC 15555.</title>
        <authorList>
            <person name="Komaki H."/>
            <person name="Tamura T."/>
        </authorList>
    </citation>
    <scope>NUCLEOTIDE SEQUENCE</scope>
    <source>
        <strain evidence="10">NBRC 15555</strain>
    </source>
</reference>
<dbReference type="NCBIfam" id="TIGR01536">
    <property type="entry name" value="asn_synth_AEB"/>
    <property type="match status" value="1"/>
</dbReference>
<keyword evidence="5" id="KW-0067">ATP-binding</keyword>
<dbReference type="GO" id="GO:0004066">
    <property type="term" value="F:asparagine synthase (glutamine-hydrolyzing) activity"/>
    <property type="evidence" value="ECO:0007669"/>
    <property type="project" value="UniProtKB-EC"/>
</dbReference>
<dbReference type="PANTHER" id="PTHR43284:SF1">
    <property type="entry name" value="ASPARAGINE SYNTHETASE"/>
    <property type="match status" value="1"/>
</dbReference>
<dbReference type="InterPro" id="IPR014729">
    <property type="entry name" value="Rossmann-like_a/b/a_fold"/>
</dbReference>
<dbReference type="PANTHER" id="PTHR43284">
    <property type="entry name" value="ASPARAGINE SYNTHETASE (GLUTAMINE-HYDROLYZING)"/>
    <property type="match status" value="1"/>
</dbReference>
<dbReference type="InterPro" id="IPR001962">
    <property type="entry name" value="Asn_synthase"/>
</dbReference>
<dbReference type="GO" id="GO:0005524">
    <property type="term" value="F:ATP binding"/>
    <property type="evidence" value="ECO:0007669"/>
    <property type="project" value="UniProtKB-KW"/>
</dbReference>
<comment type="catalytic activity">
    <reaction evidence="8">
        <text>L-aspartate + L-glutamine + ATP + H2O = L-asparagine + L-glutamate + AMP + diphosphate + H(+)</text>
        <dbReference type="Rhea" id="RHEA:12228"/>
        <dbReference type="ChEBI" id="CHEBI:15377"/>
        <dbReference type="ChEBI" id="CHEBI:15378"/>
        <dbReference type="ChEBI" id="CHEBI:29985"/>
        <dbReference type="ChEBI" id="CHEBI:29991"/>
        <dbReference type="ChEBI" id="CHEBI:30616"/>
        <dbReference type="ChEBI" id="CHEBI:33019"/>
        <dbReference type="ChEBI" id="CHEBI:58048"/>
        <dbReference type="ChEBI" id="CHEBI:58359"/>
        <dbReference type="ChEBI" id="CHEBI:456215"/>
        <dbReference type="EC" id="6.3.5.4"/>
    </reaction>
</comment>